<dbReference type="SMART" id="SM00028">
    <property type="entry name" value="TPR"/>
    <property type="match status" value="6"/>
</dbReference>
<keyword evidence="1" id="KW-0677">Repeat</keyword>
<gene>
    <name evidence="4" type="ORF">FHS56_001723</name>
</gene>
<dbReference type="AlphaFoldDB" id="A0A846MS88"/>
<dbReference type="InterPro" id="IPR011990">
    <property type="entry name" value="TPR-like_helical_dom_sf"/>
</dbReference>
<dbReference type="EMBL" id="JAASRN010000002">
    <property type="protein sequence ID" value="NIK74210.1"/>
    <property type="molecule type" value="Genomic_DNA"/>
</dbReference>
<name>A0A846MS88_9BACT</name>
<dbReference type="InterPro" id="IPR019734">
    <property type="entry name" value="TPR_rpt"/>
</dbReference>
<evidence type="ECO:0000313" key="4">
    <source>
        <dbReference type="EMBL" id="NIK74210.1"/>
    </source>
</evidence>
<keyword evidence="2 3" id="KW-0802">TPR repeat</keyword>
<evidence type="ECO:0000256" key="2">
    <source>
        <dbReference type="ARBA" id="ARBA00022803"/>
    </source>
</evidence>
<sequence length="266" mass="30688">MPMRDYCFILFLMFLAWKGWAQEVLGIDALIESQQFDSVFVYLREHCIQMTEDSCAYYYGLAFYGSGQYARADSAFRQAVDRRPDWAEAWYAWGVSLYYQNRETEAKKKLLRCLKIDKRKVAAWTALAALALQERKPRQSIRFARRAVAVDSTYSPAYYNLGLAYRYTGRDSLAADAFRRALAYRPGWAEPYFSLAEIYAEGGDATTALHWLNHLLTIAPFHVEGLLLRAQIYHQRGDKTAACADWHKAMQAGSEDARLLFERFCP</sequence>
<dbReference type="SUPFAM" id="SSF48452">
    <property type="entry name" value="TPR-like"/>
    <property type="match status" value="1"/>
</dbReference>
<evidence type="ECO:0000256" key="3">
    <source>
        <dbReference type="PROSITE-ProRule" id="PRU00339"/>
    </source>
</evidence>
<proteinExistence type="predicted"/>
<feature type="repeat" description="TPR" evidence="3">
    <location>
        <begin position="155"/>
        <end position="188"/>
    </location>
</feature>
<dbReference type="RefSeq" id="WP_166919669.1">
    <property type="nucleotide sequence ID" value="NZ_JAASRN010000002.1"/>
</dbReference>
<reference evidence="4 5" key="1">
    <citation type="submission" date="2020-03" db="EMBL/GenBank/DDBJ databases">
        <title>Genomic Encyclopedia of Type Strains, Phase IV (KMG-IV): sequencing the most valuable type-strain genomes for metagenomic binning, comparative biology and taxonomic classification.</title>
        <authorList>
            <person name="Goeker M."/>
        </authorList>
    </citation>
    <scope>NUCLEOTIDE SEQUENCE [LARGE SCALE GENOMIC DNA]</scope>
    <source>
        <strain evidence="4 5">DSM 5718</strain>
    </source>
</reference>
<evidence type="ECO:0000256" key="1">
    <source>
        <dbReference type="ARBA" id="ARBA00022737"/>
    </source>
</evidence>
<comment type="caution">
    <text evidence="4">The sequence shown here is derived from an EMBL/GenBank/DDBJ whole genome shotgun (WGS) entry which is preliminary data.</text>
</comment>
<protein>
    <submittedName>
        <fullName evidence="4">Tetratricopeptide (TPR) repeat protein</fullName>
    </submittedName>
</protein>
<evidence type="ECO:0000313" key="5">
    <source>
        <dbReference type="Proteomes" id="UP000537126"/>
    </source>
</evidence>
<dbReference type="Pfam" id="PF13432">
    <property type="entry name" value="TPR_16"/>
    <property type="match status" value="1"/>
</dbReference>
<dbReference type="Gene3D" id="1.25.40.10">
    <property type="entry name" value="Tetratricopeptide repeat domain"/>
    <property type="match status" value="1"/>
</dbReference>
<organism evidence="4 5">
    <name type="scientific">Thermonema lapsum</name>
    <dbReference type="NCBI Taxonomy" id="28195"/>
    <lineage>
        <taxon>Bacteria</taxon>
        <taxon>Pseudomonadati</taxon>
        <taxon>Bacteroidota</taxon>
        <taxon>Cytophagia</taxon>
        <taxon>Cytophagales</taxon>
        <taxon>Thermonemataceae</taxon>
        <taxon>Thermonema</taxon>
    </lineage>
</organism>
<accession>A0A846MS88</accession>
<dbReference type="PANTHER" id="PTHR45586">
    <property type="entry name" value="TPR REPEAT-CONTAINING PROTEIN PA4667"/>
    <property type="match status" value="1"/>
</dbReference>
<dbReference type="Proteomes" id="UP000537126">
    <property type="component" value="Unassembled WGS sequence"/>
</dbReference>
<dbReference type="PROSITE" id="PS50005">
    <property type="entry name" value="TPR"/>
    <property type="match status" value="1"/>
</dbReference>
<dbReference type="Pfam" id="PF07719">
    <property type="entry name" value="TPR_2"/>
    <property type="match status" value="1"/>
</dbReference>
<dbReference type="PANTHER" id="PTHR45586:SF1">
    <property type="entry name" value="LIPOPOLYSACCHARIDE ASSEMBLY PROTEIN B"/>
    <property type="match status" value="1"/>
</dbReference>
<dbReference type="InterPro" id="IPR013105">
    <property type="entry name" value="TPR_2"/>
</dbReference>
<keyword evidence="5" id="KW-1185">Reference proteome</keyword>
<dbReference type="InterPro" id="IPR051012">
    <property type="entry name" value="CellSynth/LPSAsmb/PSIAsmb"/>
</dbReference>